<keyword evidence="3" id="KW-0106">Calcium</keyword>
<gene>
    <name evidence="7" type="ORF">SNE40_011486</name>
</gene>
<dbReference type="SMART" id="SM00237">
    <property type="entry name" value="Calx_beta"/>
    <property type="match status" value="7"/>
</dbReference>
<comment type="caution">
    <text evidence="4">Lacks conserved residue(s) required for the propagation of feature annotation.</text>
</comment>
<keyword evidence="1 5" id="KW-0732">Signal</keyword>
<dbReference type="PANTHER" id="PTHR46682">
    <property type="entry name" value="ADHESION G-PROTEIN COUPLED RECEPTOR V1"/>
    <property type="match status" value="1"/>
</dbReference>
<proteinExistence type="predicted"/>
<evidence type="ECO:0000256" key="4">
    <source>
        <dbReference type="PROSITE-ProRule" id="PRU00122"/>
    </source>
</evidence>
<sequence>MDLYIKYLMLLLIPSTLAQVTVQLLDTTYSVQEGEQFTIRIAKSGAITEDLVVVVSIDGDVSQDFVGDTQVGTFTPGTDLVSVTFTVRDDDLAENLETFFFHLTVVGNEAQVVAPFRSQVTIQPSDDAFGIFSFLDSSPVIVIESVISTVFDIKVGRDKGTFGRISLTYEVSGTSESAVAGQDVAPTTGQITFSEGERENVLQLQVRADNIPENSEKFIVRLTSATNGASISRGEIEVIVMANDAPIQFEKANYRYDEGPGLKVTSVNIFRGLDKDGVTPLGPIDTEVSADIILVTGTAIFGRDFSGTSSKLIFAPGTIKTNFTFEILDDLDPEVEETFKIQISNLYGDAVWGEPIEALISIGANDNPNGVISFESINGSANSMVRVNEDTFTVATFSIARNGGTFGAIAVQWEIVRHDESNELVISDVGPKSGTITFADGQKSAEIKLTIVQDSSPETTEKFLVQLKADSVVGNAKVEGIIEAELIIEDSDNVYGTVEFGPDDTNIHKIITDSDSRKLRLQLTRSGGRVDNLVANVSVTFSDAEGLIMAEDMLVNTSVEVLMTAGVDPVNVDLPLLPTAFLQRGGKFQATISDIRLETKPVYGAYNSPTLGSRKQVMLTITSQDANGKIGFFNVSNIEVLEPTGENMEISLPISREGMSGDALIRWTVKGVGDSATFVTAEDVKELSGTVIIRSGSYFTELTITIKPDDIPENDEIMAVTLESVEPIGTQRLHAATKSINITILENDNPGGVFQFSPEMANNYVVGEDEKAVEVIVERTGGSLMLKEVQYVIEPDQSKEFYGGINVLRFHPGETRRTATILAKSDGIPELNETYTMRLLSYGSSVATIGSKNTILLTIKENDMPYGVLQFKNDPMTVYIKESRGADIQNASLTVQRARGSFGTVSISWSLSPAIGDDLKPTFGTITFLPGITEVDIELQSIDDDISENDEIIRIELSAATGGAVLGNPTRGTVVIRQNDNPVEFTESQVYCDEPATLPFTVIRRGNLELPATVRYRTLDGSASSLLKDYDPIDKEIVFNAGQNTFNFSVSVSDDDVPEGNETFTLQLYDLGGDLLQTSKSTVTIVIMDNDEAYGVFRFDSPLQRNTEEGSIVYMDILREKGTAGTIEVFWRIRSVLSGQILGEKEQFDKSSGSIIFQAQEGKQPLSITPTVDNVPETNLAYKVELYETQVVSGRNVEGLAKLADANTSVILNVVASDDPNGRFAFPAASRELQIAEDYLPGQESTTRTTFTVERRQGTLGKTEVVWEIYSDSVGGNFPDVIDLMFLGNKPATMAAVPSKQRNQTGTLVLMFSQASENFVTVNDRHKPNISSFENGFTLSAWVQPFPNTNGYIIAKTSTDGSQHYYSLKLASTATSTNLNLTISTSTSPNQILKAKQNISIQDGQWHHILVSVSNISVIFYLDGKVIDNGSVVGENLVDRPGPLLVGARSPGEERFVGYMQDVRLFKRRLEVNEVKEIFEFPARKEITPVSGILTFEENVKQNTFQIQSLQDIESEGNKVFTVDLIAANGGASLSKSDSAATLTVLKSDNANGLFEYQDLCIPTSTKDENVSIVCSVRRTRGDDGTAVLTWLVKQVLSTGIVVDAVDDFVNYTGNITFPPGITFQTMQFNVKEENIPELQERFNVLLYKVVTDDGVVGTTNTSGASINPTGSTSPIVIEETDYPYGLLQFSSSLTPPVSVTTMILPSTVQPVVKVKEESGMVSLIVERAQGTLGRVTAEWRTEDGTAKSEGKTPTDYMVCMNIKPNIINKVQDITYFDMEIRALFLKMLS</sequence>
<dbReference type="PANTHER" id="PTHR46682:SF1">
    <property type="entry name" value="ADHESION G-PROTEIN COUPLED RECEPTOR V1"/>
    <property type="match status" value="1"/>
</dbReference>
<keyword evidence="8" id="KW-1185">Reference proteome</keyword>
<protein>
    <recommendedName>
        <fullName evidence="6">Laminin G domain-containing protein</fullName>
    </recommendedName>
</protein>
<dbReference type="Gene3D" id="2.60.40.2030">
    <property type="match status" value="12"/>
</dbReference>
<dbReference type="GO" id="GO:0005737">
    <property type="term" value="C:cytoplasm"/>
    <property type="evidence" value="ECO:0007669"/>
    <property type="project" value="TreeGrafter"/>
</dbReference>
<evidence type="ECO:0000313" key="7">
    <source>
        <dbReference type="EMBL" id="KAK6179039.1"/>
    </source>
</evidence>
<dbReference type="GO" id="GO:0004930">
    <property type="term" value="F:G protein-coupled receptor activity"/>
    <property type="evidence" value="ECO:0007669"/>
    <property type="project" value="InterPro"/>
</dbReference>
<dbReference type="InterPro" id="IPR026919">
    <property type="entry name" value="ADGRV1"/>
</dbReference>
<dbReference type="Pfam" id="PF03160">
    <property type="entry name" value="Calx-beta"/>
    <property type="match status" value="12"/>
</dbReference>
<dbReference type="PROSITE" id="PS50025">
    <property type="entry name" value="LAM_G_DOMAIN"/>
    <property type="match status" value="1"/>
</dbReference>
<dbReference type="GO" id="GO:0010855">
    <property type="term" value="F:adenylate cyclase inhibitor activity"/>
    <property type="evidence" value="ECO:0007669"/>
    <property type="project" value="TreeGrafter"/>
</dbReference>
<dbReference type="InterPro" id="IPR001791">
    <property type="entry name" value="Laminin_G"/>
</dbReference>
<evidence type="ECO:0000256" key="3">
    <source>
        <dbReference type="ARBA" id="ARBA00022837"/>
    </source>
</evidence>
<dbReference type="GO" id="GO:0071277">
    <property type="term" value="P:cellular response to calcium ion"/>
    <property type="evidence" value="ECO:0007669"/>
    <property type="project" value="TreeGrafter"/>
</dbReference>
<dbReference type="SUPFAM" id="SSF49899">
    <property type="entry name" value="Concanavalin A-like lectins/glucanases"/>
    <property type="match status" value="1"/>
</dbReference>
<dbReference type="Pfam" id="PF13385">
    <property type="entry name" value="Laminin_G_3"/>
    <property type="match status" value="1"/>
</dbReference>
<feature type="signal peptide" evidence="5">
    <location>
        <begin position="1"/>
        <end position="18"/>
    </location>
</feature>
<feature type="chain" id="PRO_5042997810" description="Laminin G domain-containing protein" evidence="5">
    <location>
        <begin position="19"/>
        <end position="1790"/>
    </location>
</feature>
<dbReference type="InterPro" id="IPR013320">
    <property type="entry name" value="ConA-like_dom_sf"/>
</dbReference>
<dbReference type="InterPro" id="IPR038081">
    <property type="entry name" value="CalX-like_sf"/>
</dbReference>
<organism evidence="7 8">
    <name type="scientific">Patella caerulea</name>
    <name type="common">Rayed Mediterranean limpet</name>
    <dbReference type="NCBI Taxonomy" id="87958"/>
    <lineage>
        <taxon>Eukaryota</taxon>
        <taxon>Metazoa</taxon>
        <taxon>Spiralia</taxon>
        <taxon>Lophotrochozoa</taxon>
        <taxon>Mollusca</taxon>
        <taxon>Gastropoda</taxon>
        <taxon>Patellogastropoda</taxon>
        <taxon>Patelloidea</taxon>
        <taxon>Patellidae</taxon>
        <taxon>Patella</taxon>
    </lineage>
</organism>
<dbReference type="FunFam" id="2.60.40.2030:FF:000017">
    <property type="entry name" value="Adhesion G protein-coupled receptor V1"/>
    <property type="match status" value="1"/>
</dbReference>
<evidence type="ECO:0000313" key="8">
    <source>
        <dbReference type="Proteomes" id="UP001347796"/>
    </source>
</evidence>
<comment type="caution">
    <text evidence="7">The sequence shown here is derived from an EMBL/GenBank/DDBJ whole genome shotgun (WGS) entry which is preliminary data.</text>
</comment>
<dbReference type="GO" id="GO:0001965">
    <property type="term" value="F:G-protein alpha-subunit binding"/>
    <property type="evidence" value="ECO:0007669"/>
    <property type="project" value="TreeGrafter"/>
</dbReference>
<feature type="domain" description="Laminin G" evidence="6">
    <location>
        <begin position="1309"/>
        <end position="1488"/>
    </location>
</feature>
<keyword evidence="2" id="KW-0677">Repeat</keyword>
<evidence type="ECO:0000259" key="6">
    <source>
        <dbReference type="PROSITE" id="PS50025"/>
    </source>
</evidence>
<dbReference type="Gene3D" id="2.60.120.200">
    <property type="match status" value="1"/>
</dbReference>
<reference evidence="7 8" key="1">
    <citation type="submission" date="2024-01" db="EMBL/GenBank/DDBJ databases">
        <title>The genome of the rayed Mediterranean limpet Patella caerulea (Linnaeus, 1758).</title>
        <authorList>
            <person name="Anh-Thu Weber A."/>
            <person name="Halstead-Nussloch G."/>
        </authorList>
    </citation>
    <scope>NUCLEOTIDE SEQUENCE [LARGE SCALE GENOMIC DNA]</scope>
    <source>
        <strain evidence="7">AATW-2023a</strain>
        <tissue evidence="7">Whole specimen</tissue>
    </source>
</reference>
<name>A0AAN8PLQ0_PATCE</name>
<evidence type="ECO:0000256" key="5">
    <source>
        <dbReference type="SAM" id="SignalP"/>
    </source>
</evidence>
<dbReference type="Proteomes" id="UP001347796">
    <property type="component" value="Unassembled WGS sequence"/>
</dbReference>
<dbReference type="SUPFAM" id="SSF141072">
    <property type="entry name" value="CalX-like"/>
    <property type="match status" value="12"/>
</dbReference>
<dbReference type="InterPro" id="IPR003644">
    <property type="entry name" value="Calx_beta"/>
</dbReference>
<dbReference type="EMBL" id="JAZGQO010000008">
    <property type="protein sequence ID" value="KAK6179039.1"/>
    <property type="molecule type" value="Genomic_DNA"/>
</dbReference>
<dbReference type="GO" id="GO:0016020">
    <property type="term" value="C:membrane"/>
    <property type="evidence" value="ECO:0007669"/>
    <property type="project" value="InterPro"/>
</dbReference>
<evidence type="ECO:0000256" key="1">
    <source>
        <dbReference type="ARBA" id="ARBA00022729"/>
    </source>
</evidence>
<accession>A0AAN8PLQ0</accession>
<evidence type="ECO:0000256" key="2">
    <source>
        <dbReference type="ARBA" id="ARBA00022737"/>
    </source>
</evidence>